<dbReference type="Pfam" id="PF01585">
    <property type="entry name" value="G-patch"/>
    <property type="match status" value="1"/>
</dbReference>
<proteinExistence type="predicted"/>
<dbReference type="PANTHER" id="PTHR14195">
    <property type="entry name" value="G PATCH DOMAIN CONTAINING PROTEIN 2"/>
    <property type="match status" value="1"/>
</dbReference>
<dbReference type="PROSITE" id="PS51061">
    <property type="entry name" value="R3H"/>
    <property type="match status" value="1"/>
</dbReference>
<evidence type="ECO:0000256" key="1">
    <source>
        <dbReference type="SAM" id="MobiDB-lite"/>
    </source>
</evidence>
<dbReference type="InterPro" id="IPR001374">
    <property type="entry name" value="R3H_dom"/>
</dbReference>
<feature type="domain" description="R3H" evidence="3">
    <location>
        <begin position="110"/>
        <end position="174"/>
    </location>
</feature>
<dbReference type="SMART" id="SM00443">
    <property type="entry name" value="G_patch"/>
    <property type="match status" value="1"/>
</dbReference>
<dbReference type="InterPro" id="IPR051189">
    <property type="entry name" value="Splicing_assoc_domain"/>
</dbReference>
<feature type="domain" description="G-patch" evidence="2">
    <location>
        <begin position="241"/>
        <end position="288"/>
    </location>
</feature>
<dbReference type="AlphaFoldDB" id="A0AAV0ATM1"/>
<reference evidence="4" key="1">
    <citation type="submission" date="2022-06" db="EMBL/GenBank/DDBJ databases">
        <authorList>
            <consortium name="SYNGENTA / RWTH Aachen University"/>
        </authorList>
    </citation>
    <scope>NUCLEOTIDE SEQUENCE</scope>
</reference>
<dbReference type="InterPro" id="IPR036867">
    <property type="entry name" value="R3H_dom_sf"/>
</dbReference>
<dbReference type="SUPFAM" id="SSF82708">
    <property type="entry name" value="R3H domain"/>
    <property type="match status" value="1"/>
</dbReference>
<gene>
    <name evidence="4" type="ORF">PPACK8108_LOCUS7126</name>
</gene>
<evidence type="ECO:0000313" key="4">
    <source>
        <dbReference type="EMBL" id="CAH7672319.1"/>
    </source>
</evidence>
<dbReference type="EMBL" id="CALTRL010001384">
    <property type="protein sequence ID" value="CAH7672319.1"/>
    <property type="molecule type" value="Genomic_DNA"/>
</dbReference>
<feature type="region of interest" description="Disordered" evidence="1">
    <location>
        <begin position="30"/>
        <end position="76"/>
    </location>
</feature>
<sequence length="292" mass="33532">MALLQQQSLSYSSTCSSLKLKKDKLNLFDDNFGSNRRKKDKGKSIDRQRARDFKLKKYDSNRVEGRKRPKDETITAHPLKSIKIEKERSKKKLGDKSNDKEDEVELISDKKKLIRINQSIRNFILFELERRTFELPPMNRINRAQFHRIAKLYGLTSYSVGTGRSRYQVFEKTSRTQLYKIDEFKVEKILTEPVPISKSKKSSTFLIDRKNKKKEGLDESRRVGKHKEGAIVGKGASKIGADNVGFKLLAKMGWVDGQSMGLKPPERIKEPLMAVIKNSRGGLGLLPSFKQL</sequence>
<keyword evidence="5" id="KW-1185">Reference proteome</keyword>
<dbReference type="Proteomes" id="UP001153365">
    <property type="component" value="Unassembled WGS sequence"/>
</dbReference>
<evidence type="ECO:0000259" key="2">
    <source>
        <dbReference type="PROSITE" id="PS50174"/>
    </source>
</evidence>
<accession>A0AAV0ATM1</accession>
<protein>
    <submittedName>
        <fullName evidence="4">Expressed protein</fullName>
    </submittedName>
</protein>
<dbReference type="Pfam" id="PF01424">
    <property type="entry name" value="R3H"/>
    <property type="match status" value="1"/>
</dbReference>
<dbReference type="SMART" id="SM00393">
    <property type="entry name" value="R3H"/>
    <property type="match status" value="1"/>
</dbReference>
<dbReference type="Gene3D" id="3.30.1370.50">
    <property type="entry name" value="R3H-like domain"/>
    <property type="match status" value="1"/>
</dbReference>
<dbReference type="PROSITE" id="PS50174">
    <property type="entry name" value="G_PATCH"/>
    <property type="match status" value="1"/>
</dbReference>
<dbReference type="CDD" id="cd02325">
    <property type="entry name" value="R3H"/>
    <property type="match status" value="1"/>
</dbReference>
<organism evidence="4 5">
    <name type="scientific">Phakopsora pachyrhizi</name>
    <name type="common">Asian soybean rust disease fungus</name>
    <dbReference type="NCBI Taxonomy" id="170000"/>
    <lineage>
        <taxon>Eukaryota</taxon>
        <taxon>Fungi</taxon>
        <taxon>Dikarya</taxon>
        <taxon>Basidiomycota</taxon>
        <taxon>Pucciniomycotina</taxon>
        <taxon>Pucciniomycetes</taxon>
        <taxon>Pucciniales</taxon>
        <taxon>Phakopsoraceae</taxon>
        <taxon>Phakopsora</taxon>
    </lineage>
</organism>
<feature type="compositionally biased region" description="Basic and acidic residues" evidence="1">
    <location>
        <begin position="42"/>
        <end position="74"/>
    </location>
</feature>
<evidence type="ECO:0000259" key="3">
    <source>
        <dbReference type="PROSITE" id="PS51061"/>
    </source>
</evidence>
<dbReference type="InterPro" id="IPR000467">
    <property type="entry name" value="G_patch_dom"/>
</dbReference>
<comment type="caution">
    <text evidence="4">The sequence shown here is derived from an EMBL/GenBank/DDBJ whole genome shotgun (WGS) entry which is preliminary data.</text>
</comment>
<name>A0AAV0ATM1_PHAPC</name>
<evidence type="ECO:0000313" key="5">
    <source>
        <dbReference type="Proteomes" id="UP001153365"/>
    </source>
</evidence>
<dbReference type="GO" id="GO:0003676">
    <property type="term" value="F:nucleic acid binding"/>
    <property type="evidence" value="ECO:0007669"/>
    <property type="project" value="UniProtKB-UniRule"/>
</dbReference>